<reference evidence="1 2" key="1">
    <citation type="submission" date="2020-11" db="EMBL/GenBank/DDBJ databases">
        <authorList>
            <person name="Wallbank WR R."/>
            <person name="Pardo Diaz C."/>
            <person name="Kozak K."/>
            <person name="Martin S."/>
            <person name="Jiggins C."/>
            <person name="Moest M."/>
            <person name="Warren A I."/>
            <person name="Generalovic N T."/>
            <person name="Byers J.R.P. K."/>
            <person name="Montejo-Kovacevich G."/>
            <person name="Yen C E."/>
        </authorList>
    </citation>
    <scope>NUCLEOTIDE SEQUENCE [LARGE SCALE GENOMIC DNA]</scope>
</reference>
<dbReference type="InParanoid" id="A0A7R8US94"/>
<keyword evidence="2" id="KW-1185">Reference proteome</keyword>
<sequence>MLSILKRTLERTCKLCTKSMKQKELTPSSPIVGITLNLLNFITINSLESSNENHFRGAKKPPELQEPIVATLPATRQFQGFDLDLKRKTSVISKRVHLFF</sequence>
<gene>
    <name evidence="1" type="ORF">HERILL_LOCUS8895</name>
</gene>
<dbReference type="Proteomes" id="UP000594454">
    <property type="component" value="Chromosome 3"/>
</dbReference>
<dbReference type="AlphaFoldDB" id="A0A7R8US94"/>
<evidence type="ECO:0000313" key="2">
    <source>
        <dbReference type="Proteomes" id="UP000594454"/>
    </source>
</evidence>
<dbReference type="EMBL" id="LR899011">
    <property type="protein sequence ID" value="CAD7086099.1"/>
    <property type="molecule type" value="Genomic_DNA"/>
</dbReference>
<organism evidence="1 2">
    <name type="scientific">Hermetia illucens</name>
    <name type="common">Black soldier fly</name>
    <dbReference type="NCBI Taxonomy" id="343691"/>
    <lineage>
        <taxon>Eukaryota</taxon>
        <taxon>Metazoa</taxon>
        <taxon>Ecdysozoa</taxon>
        <taxon>Arthropoda</taxon>
        <taxon>Hexapoda</taxon>
        <taxon>Insecta</taxon>
        <taxon>Pterygota</taxon>
        <taxon>Neoptera</taxon>
        <taxon>Endopterygota</taxon>
        <taxon>Diptera</taxon>
        <taxon>Brachycera</taxon>
        <taxon>Stratiomyomorpha</taxon>
        <taxon>Stratiomyidae</taxon>
        <taxon>Hermetiinae</taxon>
        <taxon>Hermetia</taxon>
    </lineage>
</organism>
<accession>A0A7R8US94</accession>
<proteinExistence type="predicted"/>
<evidence type="ECO:0000313" key="1">
    <source>
        <dbReference type="EMBL" id="CAD7086099.1"/>
    </source>
</evidence>
<name>A0A7R8US94_HERIL</name>
<protein>
    <submittedName>
        <fullName evidence="1">Uncharacterized protein</fullName>
    </submittedName>
</protein>